<proteinExistence type="predicted"/>
<reference evidence="2" key="1">
    <citation type="submission" date="2017-07" db="EMBL/GenBank/DDBJ databases">
        <authorList>
            <person name="Mikheyev A."/>
            <person name="Grau M."/>
        </authorList>
    </citation>
    <scope>NUCLEOTIDE SEQUENCE</scope>
    <source>
        <tissue evidence="2">Venom_gland</tissue>
    </source>
</reference>
<keyword evidence="1" id="KW-0812">Transmembrane</keyword>
<accession>A0A2D4I4W7</accession>
<evidence type="ECO:0000256" key="1">
    <source>
        <dbReference type="SAM" id="Phobius"/>
    </source>
</evidence>
<keyword evidence="1" id="KW-0472">Membrane</keyword>
<sequence>MKMRRVIYAFEYLGNSMQQTIFRFLFLKPTGFLKSEGTTPTKAGKEEKWTQQHFLFPTPEKANLLGTERTLCLRIKVSLILLRTYTLFFCIYNIIIQHESTPFQKLRISDFFYWKNHSKFGYGVSKTIVKLQRLCQLLHLYDNC</sequence>
<organism evidence="2">
    <name type="scientific">Micrurus lemniscatus lemniscatus</name>
    <dbReference type="NCBI Taxonomy" id="129467"/>
    <lineage>
        <taxon>Eukaryota</taxon>
        <taxon>Metazoa</taxon>
        <taxon>Chordata</taxon>
        <taxon>Craniata</taxon>
        <taxon>Vertebrata</taxon>
        <taxon>Euteleostomi</taxon>
        <taxon>Lepidosauria</taxon>
        <taxon>Squamata</taxon>
        <taxon>Bifurcata</taxon>
        <taxon>Unidentata</taxon>
        <taxon>Episquamata</taxon>
        <taxon>Toxicofera</taxon>
        <taxon>Serpentes</taxon>
        <taxon>Colubroidea</taxon>
        <taxon>Elapidae</taxon>
        <taxon>Elapinae</taxon>
        <taxon>Micrurus</taxon>
    </lineage>
</organism>
<feature type="transmembrane region" description="Helical" evidence="1">
    <location>
        <begin position="77"/>
        <end position="95"/>
    </location>
</feature>
<protein>
    <submittedName>
        <fullName evidence="2">Uncharacterized protein</fullName>
    </submittedName>
</protein>
<evidence type="ECO:0000313" key="2">
    <source>
        <dbReference type="EMBL" id="LAA79245.1"/>
    </source>
</evidence>
<name>A0A2D4I4W7_MICLE</name>
<keyword evidence="1" id="KW-1133">Transmembrane helix</keyword>
<reference evidence="2" key="2">
    <citation type="submission" date="2017-11" db="EMBL/GenBank/DDBJ databases">
        <title>Coralsnake Venomics: Analyses of Venom Gland Transcriptomes and Proteomes of Six Brazilian Taxa.</title>
        <authorList>
            <person name="Aird S.D."/>
            <person name="Jorge da Silva N."/>
            <person name="Qiu L."/>
            <person name="Villar-Briones A."/>
            <person name="Aparecida-Saddi V."/>
            <person name="Campos-Telles M.P."/>
            <person name="Grau M."/>
            <person name="Mikheyev A.S."/>
        </authorList>
    </citation>
    <scope>NUCLEOTIDE SEQUENCE</scope>
    <source>
        <tissue evidence="2">Venom_gland</tissue>
    </source>
</reference>
<dbReference type="EMBL" id="IACK01075917">
    <property type="protein sequence ID" value="LAA79245.1"/>
    <property type="molecule type" value="Transcribed_RNA"/>
</dbReference>
<dbReference type="AlphaFoldDB" id="A0A2D4I4W7"/>